<proteinExistence type="predicted"/>
<sequence>MAGARRARTILGAAAPTLPTLPDDAHAAAVACGGGTATGHVAVNGCIGAERGSAGRFPTREITAYIKARNSAGPEPSTVENRTWAHGRLQDARRG</sequence>
<feature type="region of interest" description="Disordered" evidence="1">
    <location>
        <begin position="70"/>
        <end position="95"/>
    </location>
</feature>
<reference evidence="2" key="2">
    <citation type="submission" date="2020-09" db="EMBL/GenBank/DDBJ databases">
        <authorList>
            <person name="Sun Q."/>
            <person name="Ohkuma M."/>
        </authorList>
    </citation>
    <scope>NUCLEOTIDE SEQUENCE</scope>
    <source>
        <strain evidence="2">JCM 4834</strain>
    </source>
</reference>
<evidence type="ECO:0000256" key="1">
    <source>
        <dbReference type="SAM" id="MobiDB-lite"/>
    </source>
</evidence>
<reference evidence="2" key="1">
    <citation type="journal article" date="2014" name="Int. J. Syst. Evol. Microbiol.">
        <title>Complete genome sequence of Corynebacterium casei LMG S-19264T (=DSM 44701T), isolated from a smear-ripened cheese.</title>
        <authorList>
            <consortium name="US DOE Joint Genome Institute (JGI-PGF)"/>
            <person name="Walter F."/>
            <person name="Albersmeier A."/>
            <person name="Kalinowski J."/>
            <person name="Ruckert C."/>
        </authorList>
    </citation>
    <scope>NUCLEOTIDE SEQUENCE</scope>
    <source>
        <strain evidence="2">JCM 4834</strain>
    </source>
</reference>
<evidence type="ECO:0000313" key="2">
    <source>
        <dbReference type="EMBL" id="GGZ93391.1"/>
    </source>
</evidence>
<name>A0A918RE75_9ACTN</name>
<evidence type="ECO:0000313" key="3">
    <source>
        <dbReference type="Proteomes" id="UP000634660"/>
    </source>
</evidence>
<dbReference type="RefSeq" id="WP_189829103.1">
    <property type="nucleotide sequence ID" value="NZ_BMVX01000034.1"/>
</dbReference>
<gene>
    <name evidence="2" type="ORF">GCM10010371_61530</name>
</gene>
<protein>
    <submittedName>
        <fullName evidence="2">Uncharacterized protein</fullName>
    </submittedName>
</protein>
<dbReference type="AlphaFoldDB" id="A0A918RE75"/>
<dbReference type="EMBL" id="BMVX01000034">
    <property type="protein sequence ID" value="GGZ93391.1"/>
    <property type="molecule type" value="Genomic_DNA"/>
</dbReference>
<dbReference type="Proteomes" id="UP000634660">
    <property type="component" value="Unassembled WGS sequence"/>
</dbReference>
<organism evidence="2 3">
    <name type="scientific">Streptomyces subrutilus</name>
    <dbReference type="NCBI Taxonomy" id="36818"/>
    <lineage>
        <taxon>Bacteria</taxon>
        <taxon>Bacillati</taxon>
        <taxon>Actinomycetota</taxon>
        <taxon>Actinomycetes</taxon>
        <taxon>Kitasatosporales</taxon>
        <taxon>Streptomycetaceae</taxon>
        <taxon>Streptomyces</taxon>
    </lineage>
</organism>
<accession>A0A918RE75</accession>
<comment type="caution">
    <text evidence="2">The sequence shown here is derived from an EMBL/GenBank/DDBJ whole genome shotgun (WGS) entry which is preliminary data.</text>
</comment>